<protein>
    <submittedName>
        <fullName evidence="1">Lipoprotein</fullName>
    </submittedName>
</protein>
<comment type="caution">
    <text evidence="1">The sequence shown here is derived from an EMBL/GenBank/DDBJ whole genome shotgun (WGS) entry which is preliminary data.</text>
</comment>
<sequence>MNALINAESTDNLLFLNFTSKENSTHVQNVTVEVRINGELKESLRPLPPETEGNPQCRFGITSRFTPGDAVRIDAITDDGQ</sequence>
<feature type="non-terminal residue" evidence="1">
    <location>
        <position position="81"/>
    </location>
</feature>
<organism evidence="1">
    <name type="scientific">human gut metagenome</name>
    <dbReference type="NCBI Taxonomy" id="408170"/>
    <lineage>
        <taxon>unclassified sequences</taxon>
        <taxon>metagenomes</taxon>
        <taxon>organismal metagenomes</taxon>
    </lineage>
</organism>
<evidence type="ECO:0000313" key="1">
    <source>
        <dbReference type="EMBL" id="EKC76982.1"/>
    </source>
</evidence>
<dbReference type="AlphaFoldDB" id="K1TVB2"/>
<name>K1TVB2_9ZZZZ</name>
<accession>K1TVB2</accession>
<proteinExistence type="predicted"/>
<reference evidence="1" key="1">
    <citation type="journal article" date="2013" name="Environ. Microbiol.">
        <title>Microbiota from the distal guts of lean and obese adolescents exhibit partial functional redundancy besides clear differences in community structure.</title>
        <authorList>
            <person name="Ferrer M."/>
            <person name="Ruiz A."/>
            <person name="Lanza F."/>
            <person name="Haange S.B."/>
            <person name="Oberbach A."/>
            <person name="Till H."/>
            <person name="Bargiela R."/>
            <person name="Campoy C."/>
            <person name="Segura M.T."/>
            <person name="Richter M."/>
            <person name="von Bergen M."/>
            <person name="Seifert J."/>
            <person name="Suarez A."/>
        </authorList>
    </citation>
    <scope>NUCLEOTIDE SEQUENCE</scope>
</reference>
<gene>
    <name evidence="1" type="ORF">OBE_00580</name>
</gene>
<keyword evidence="1" id="KW-0449">Lipoprotein</keyword>
<dbReference type="EMBL" id="AJWZ01000400">
    <property type="protein sequence ID" value="EKC76982.1"/>
    <property type="molecule type" value="Genomic_DNA"/>
</dbReference>